<gene>
    <name evidence="2" type="ORF">HZ995_02200</name>
</gene>
<dbReference type="RefSeq" id="WP_209357056.1">
    <property type="nucleotide sequence ID" value="NZ_CP060010.1"/>
</dbReference>
<name>A0A975I7X3_9RHOB</name>
<dbReference type="InterPro" id="IPR036163">
    <property type="entry name" value="HMA_dom_sf"/>
</dbReference>
<evidence type="ECO:0000259" key="1">
    <source>
        <dbReference type="PROSITE" id="PS50846"/>
    </source>
</evidence>
<sequence length="64" mass="6634">MKLHIPDMSCGHCVATIEKAVKASDPSAILRPDLASHTAEIETSISTVAVIEVLEGAGYPSTAV</sequence>
<dbReference type="GO" id="GO:0046872">
    <property type="term" value="F:metal ion binding"/>
    <property type="evidence" value="ECO:0007669"/>
    <property type="project" value="InterPro"/>
</dbReference>
<dbReference type="KEGG" id="cact:HZ995_02200"/>
<feature type="domain" description="HMA" evidence="1">
    <location>
        <begin position="1"/>
        <end position="62"/>
    </location>
</feature>
<evidence type="ECO:0000313" key="2">
    <source>
        <dbReference type="EMBL" id="QTN36355.1"/>
    </source>
</evidence>
<dbReference type="AlphaFoldDB" id="A0A975I7X3"/>
<accession>A0A975I7X3</accession>
<protein>
    <submittedName>
        <fullName evidence="2">Heavy-metal-associated domain-containing protein</fullName>
    </submittedName>
</protein>
<evidence type="ECO:0000313" key="3">
    <source>
        <dbReference type="Proteomes" id="UP000665026"/>
    </source>
</evidence>
<organism evidence="2 3">
    <name type="scientific">Cognatishimia activa</name>
    <dbReference type="NCBI Taxonomy" id="1715691"/>
    <lineage>
        <taxon>Bacteria</taxon>
        <taxon>Pseudomonadati</taxon>
        <taxon>Pseudomonadota</taxon>
        <taxon>Alphaproteobacteria</taxon>
        <taxon>Rhodobacterales</taxon>
        <taxon>Paracoccaceae</taxon>
        <taxon>Cognatishimia</taxon>
    </lineage>
</organism>
<dbReference type="PROSITE" id="PS50846">
    <property type="entry name" value="HMA_2"/>
    <property type="match status" value="1"/>
</dbReference>
<dbReference type="InterPro" id="IPR006121">
    <property type="entry name" value="HMA_dom"/>
</dbReference>
<proteinExistence type="predicted"/>
<dbReference type="CDD" id="cd00371">
    <property type="entry name" value="HMA"/>
    <property type="match status" value="1"/>
</dbReference>
<dbReference type="SUPFAM" id="SSF55008">
    <property type="entry name" value="HMA, heavy metal-associated domain"/>
    <property type="match status" value="1"/>
</dbReference>
<dbReference type="EMBL" id="CP060010">
    <property type="protein sequence ID" value="QTN36355.1"/>
    <property type="molecule type" value="Genomic_DNA"/>
</dbReference>
<reference evidence="2" key="1">
    <citation type="submission" date="2020-07" db="EMBL/GenBank/DDBJ databases">
        <title>Genome sequences of bacteria associated with the marine, planktonic diatom Thalassiosira profunda strain ECT2AJA-044.</title>
        <authorList>
            <person name="Gargas C.B."/>
            <person name="Roberts W.R."/>
            <person name="Alverson A.J."/>
        </authorList>
    </citation>
    <scope>NUCLEOTIDE SEQUENCE</scope>
    <source>
        <strain evidence="2">ECT2AJA-044</strain>
    </source>
</reference>
<dbReference type="Gene3D" id="3.30.70.100">
    <property type="match status" value="1"/>
</dbReference>
<dbReference type="Pfam" id="PF00403">
    <property type="entry name" value="HMA"/>
    <property type="match status" value="1"/>
</dbReference>
<dbReference type="Proteomes" id="UP000665026">
    <property type="component" value="Chromosome"/>
</dbReference>